<dbReference type="InterPro" id="IPR043129">
    <property type="entry name" value="ATPase_NBD"/>
</dbReference>
<proteinExistence type="predicted"/>
<dbReference type="PANTHER" id="PTHR14187">
    <property type="entry name" value="ALPHA KINASE/ELONGATION FACTOR 2 KINASE"/>
    <property type="match status" value="1"/>
</dbReference>
<name>K1R5T9_MAGGI</name>
<reference evidence="1" key="1">
    <citation type="journal article" date="2012" name="Nature">
        <title>The oyster genome reveals stress adaptation and complexity of shell formation.</title>
        <authorList>
            <person name="Zhang G."/>
            <person name="Fang X."/>
            <person name="Guo X."/>
            <person name="Li L."/>
            <person name="Luo R."/>
            <person name="Xu F."/>
            <person name="Yang P."/>
            <person name="Zhang L."/>
            <person name="Wang X."/>
            <person name="Qi H."/>
            <person name="Xiong Z."/>
            <person name="Que H."/>
            <person name="Xie Y."/>
            <person name="Holland P.W."/>
            <person name="Paps J."/>
            <person name="Zhu Y."/>
            <person name="Wu F."/>
            <person name="Chen Y."/>
            <person name="Wang J."/>
            <person name="Peng C."/>
            <person name="Meng J."/>
            <person name="Yang L."/>
            <person name="Liu J."/>
            <person name="Wen B."/>
            <person name="Zhang N."/>
            <person name="Huang Z."/>
            <person name="Zhu Q."/>
            <person name="Feng Y."/>
            <person name="Mount A."/>
            <person name="Hedgecock D."/>
            <person name="Xu Z."/>
            <person name="Liu Y."/>
            <person name="Domazet-Loso T."/>
            <person name="Du Y."/>
            <person name="Sun X."/>
            <person name="Zhang S."/>
            <person name="Liu B."/>
            <person name="Cheng P."/>
            <person name="Jiang X."/>
            <person name="Li J."/>
            <person name="Fan D."/>
            <person name="Wang W."/>
            <person name="Fu W."/>
            <person name="Wang T."/>
            <person name="Wang B."/>
            <person name="Zhang J."/>
            <person name="Peng Z."/>
            <person name="Li Y."/>
            <person name="Li N."/>
            <person name="Wang J."/>
            <person name="Chen M."/>
            <person name="He Y."/>
            <person name="Tan F."/>
            <person name="Song X."/>
            <person name="Zheng Q."/>
            <person name="Huang R."/>
            <person name="Yang H."/>
            <person name="Du X."/>
            <person name="Chen L."/>
            <person name="Yang M."/>
            <person name="Gaffney P.M."/>
            <person name="Wang S."/>
            <person name="Luo L."/>
            <person name="She Z."/>
            <person name="Ming Y."/>
            <person name="Huang W."/>
            <person name="Zhang S."/>
            <person name="Huang B."/>
            <person name="Zhang Y."/>
            <person name="Qu T."/>
            <person name="Ni P."/>
            <person name="Miao G."/>
            <person name="Wang J."/>
            <person name="Wang Q."/>
            <person name="Steinberg C.E."/>
            <person name="Wang H."/>
            <person name="Li N."/>
            <person name="Qian L."/>
            <person name="Zhang G."/>
            <person name="Li Y."/>
            <person name="Yang H."/>
            <person name="Liu X."/>
            <person name="Wang J."/>
            <person name="Yin Y."/>
            <person name="Wang J."/>
        </authorList>
    </citation>
    <scope>NUCLEOTIDE SEQUENCE [LARGE SCALE GENOMIC DNA]</scope>
    <source>
        <strain evidence="1">05x7-T-G4-1.051#20</strain>
    </source>
</reference>
<dbReference type="Gene3D" id="3.30.420.40">
    <property type="match status" value="1"/>
</dbReference>
<evidence type="ECO:0000313" key="1">
    <source>
        <dbReference type="EMBL" id="EKC41068.1"/>
    </source>
</evidence>
<gene>
    <name evidence="1" type="ORF">CGI_10024911</name>
</gene>
<keyword evidence="1" id="KW-0346">Stress response</keyword>
<dbReference type="EMBL" id="JH817887">
    <property type="protein sequence ID" value="EKC41068.1"/>
    <property type="molecule type" value="Genomic_DNA"/>
</dbReference>
<organism evidence="1">
    <name type="scientific">Magallana gigas</name>
    <name type="common">Pacific oyster</name>
    <name type="synonym">Crassostrea gigas</name>
    <dbReference type="NCBI Taxonomy" id="29159"/>
    <lineage>
        <taxon>Eukaryota</taxon>
        <taxon>Metazoa</taxon>
        <taxon>Spiralia</taxon>
        <taxon>Lophotrochozoa</taxon>
        <taxon>Mollusca</taxon>
        <taxon>Bivalvia</taxon>
        <taxon>Autobranchia</taxon>
        <taxon>Pteriomorphia</taxon>
        <taxon>Ostreida</taxon>
        <taxon>Ostreoidea</taxon>
        <taxon>Ostreidae</taxon>
        <taxon>Magallana</taxon>
    </lineage>
</organism>
<dbReference type="AlphaFoldDB" id="K1R5T9"/>
<dbReference type="SUPFAM" id="SSF53067">
    <property type="entry name" value="Actin-like ATPase domain"/>
    <property type="match status" value="1"/>
</dbReference>
<dbReference type="PANTHER" id="PTHR14187:SF5">
    <property type="entry name" value="HEAT SHOCK 70 KDA PROTEIN 12A"/>
    <property type="match status" value="1"/>
</dbReference>
<dbReference type="InParanoid" id="K1R5T9"/>
<protein>
    <submittedName>
        <fullName evidence="1">Heat shock 70 kDa protein 12A</fullName>
    </submittedName>
</protein>
<accession>K1R5T9</accession>
<sequence length="147" mass="17022">MASKARDHIVVVAIDFGTTYSGYAYSFLSDFIKYKTDHLNKIHINNWNCGDLMSEKTPTTLLLDKNKEFVSFGYAAENDYSSMTEEKRKEHYYFRRFKMMLYDKDGKLAGISKESLLICLEPEAAAVYCKWIQIERDDDALNVMKPG</sequence>
<dbReference type="HOGENOM" id="CLU_1769856_0_0_1"/>